<dbReference type="OrthoDB" id="3217020at2"/>
<dbReference type="Pfam" id="PF11292">
    <property type="entry name" value="DUF3093"/>
    <property type="match status" value="1"/>
</dbReference>
<name>N1USH1_9MICC</name>
<reference evidence="2 3" key="1">
    <citation type="journal article" date="2013" name="Genome Announc.">
        <title>Draft Genome Sequence of Arthrobacter crystallopoietes Strain BAB-32, Revealing Genes for Bioremediation.</title>
        <authorList>
            <person name="Joshi M.N."/>
            <person name="Pandit A.S."/>
            <person name="Sharma A."/>
            <person name="Pandya R.V."/>
            <person name="Desai S.M."/>
            <person name="Saxena A.K."/>
            <person name="Bagatharia S.B."/>
        </authorList>
    </citation>
    <scope>NUCLEOTIDE SEQUENCE [LARGE SCALE GENOMIC DNA]</scope>
    <source>
        <strain evidence="2 3">BAB-32</strain>
    </source>
</reference>
<proteinExistence type="predicted"/>
<evidence type="ECO:0008006" key="4">
    <source>
        <dbReference type="Google" id="ProtNLM"/>
    </source>
</evidence>
<protein>
    <recommendedName>
        <fullName evidence="4">DUF3093 domain-containing protein</fullName>
    </recommendedName>
</protein>
<dbReference type="AlphaFoldDB" id="N1USH1"/>
<dbReference type="Proteomes" id="UP000010729">
    <property type="component" value="Unassembled WGS sequence"/>
</dbReference>
<accession>N1USH1</accession>
<feature type="transmembrane region" description="Helical" evidence="1">
    <location>
        <begin position="50"/>
        <end position="73"/>
    </location>
</feature>
<dbReference type="RefSeq" id="WP_005270867.1">
    <property type="nucleotide sequence ID" value="NZ_ANPE02000182.1"/>
</dbReference>
<evidence type="ECO:0000256" key="1">
    <source>
        <dbReference type="SAM" id="Phobius"/>
    </source>
</evidence>
<organism evidence="2 3">
    <name type="scientific">Arthrobacter crystallopoietes BAB-32</name>
    <dbReference type="NCBI Taxonomy" id="1246476"/>
    <lineage>
        <taxon>Bacteria</taxon>
        <taxon>Bacillati</taxon>
        <taxon>Actinomycetota</taxon>
        <taxon>Actinomycetes</taxon>
        <taxon>Micrococcales</taxon>
        <taxon>Micrococcaceae</taxon>
        <taxon>Crystallibacter</taxon>
    </lineage>
</organism>
<keyword evidence="1" id="KW-0472">Membrane</keyword>
<sequence>MSTTPSSAGAATDPIYQERLWPSAWVWLVAAGLSGAVIFVLAPISLTTGYIAAAVTAIILAILLFASTPQIVVTDETLRVGRAQIEREFVGTVEAFRGDAAVEQRGPKLNGTAYQCIRGWISPVVKIEITDEADRTPYWLASSRRPERLVAALGQPSQSLQ</sequence>
<feature type="transmembrane region" description="Helical" evidence="1">
    <location>
        <begin position="24"/>
        <end position="44"/>
    </location>
</feature>
<dbReference type="EMBL" id="ANPE02000182">
    <property type="protein sequence ID" value="EMY33346.1"/>
    <property type="molecule type" value="Genomic_DNA"/>
</dbReference>
<evidence type="ECO:0000313" key="2">
    <source>
        <dbReference type="EMBL" id="EMY33346.1"/>
    </source>
</evidence>
<dbReference type="InterPro" id="IPR021443">
    <property type="entry name" value="DUF3093"/>
</dbReference>
<keyword evidence="3" id="KW-1185">Reference proteome</keyword>
<gene>
    <name evidence="2" type="ORF">D477_015291</name>
</gene>
<keyword evidence="1" id="KW-1133">Transmembrane helix</keyword>
<keyword evidence="1" id="KW-0812">Transmembrane</keyword>
<evidence type="ECO:0000313" key="3">
    <source>
        <dbReference type="Proteomes" id="UP000010729"/>
    </source>
</evidence>
<comment type="caution">
    <text evidence="2">The sequence shown here is derived from an EMBL/GenBank/DDBJ whole genome shotgun (WGS) entry which is preliminary data.</text>
</comment>